<evidence type="ECO:0000256" key="4">
    <source>
        <dbReference type="ARBA" id="ARBA00023242"/>
    </source>
</evidence>
<dbReference type="SUPFAM" id="SSF57701">
    <property type="entry name" value="Zn2/Cys6 DNA-binding domain"/>
    <property type="match status" value="1"/>
</dbReference>
<comment type="caution">
    <text evidence="7">The sequence shown here is derived from an EMBL/GenBank/DDBJ whole genome shotgun (WGS) entry which is preliminary data.</text>
</comment>
<dbReference type="InterPro" id="IPR021858">
    <property type="entry name" value="Fun_TF"/>
</dbReference>
<keyword evidence="6" id="KW-0732">Signal</keyword>
<evidence type="ECO:0000256" key="1">
    <source>
        <dbReference type="ARBA" id="ARBA00023015"/>
    </source>
</evidence>
<feature type="region of interest" description="Disordered" evidence="5">
    <location>
        <begin position="56"/>
        <end position="76"/>
    </location>
</feature>
<evidence type="ECO:0008006" key="9">
    <source>
        <dbReference type="Google" id="ProtNLM"/>
    </source>
</evidence>
<sequence length="431" mass="49890">MHAFWRFLLCCAAGRWHRLDEPDDAKTNESFKCDEKRPSCVNCLNHDIACSFESQESSAVSSPQPETPEPAEARLQPTRYKPYQYPTGELKQTFKLFKRIEKQTPSTNSIGTQCNISNDLSTASIISPEDLRLFHHFTISTFRTMRHDDHDPQNLWQDHLPEWGIEFKPILHLILALSALHKGYKTPALREKYIAQADDHFTFGMRSVTSVLSQLDSENCQQIYMSAVMICFIYFGRGPRTGDYLVFSDQGPAEWIILMNGVKLIVTNHHEKIFSGLLEPKGERVKYELTPAMRSEFHDHSVHLQAVERFIGEQESDQVERDMYLSSTKGLFEIMDDVYEKVSGGLDGVMIMDLLIGWLYRRPDEFVHLLEQKDPLSLVILAYWAVLLRYMESSWFMQGWAAHVLSGISNSLKEEYWPWIQWPLRRVGNSN</sequence>
<dbReference type="InterPro" id="IPR036864">
    <property type="entry name" value="Zn2-C6_fun-type_DNA-bd_sf"/>
</dbReference>
<dbReference type="Proteomes" id="UP001149165">
    <property type="component" value="Unassembled WGS sequence"/>
</dbReference>
<dbReference type="AlphaFoldDB" id="A0A9W9KJ76"/>
<accession>A0A9W9KJ76</accession>
<dbReference type="PANTHER" id="PTHR47657:SF13">
    <property type="entry name" value="ZN(2)-C6 FUNGAL-TYPE DOMAIN-CONTAINING PROTEIN-RELATED"/>
    <property type="match status" value="1"/>
</dbReference>
<dbReference type="GO" id="GO:0008270">
    <property type="term" value="F:zinc ion binding"/>
    <property type="evidence" value="ECO:0007669"/>
    <property type="project" value="InterPro"/>
</dbReference>
<gene>
    <name evidence="7" type="ORF">N7456_004028</name>
</gene>
<proteinExistence type="predicted"/>
<evidence type="ECO:0000256" key="2">
    <source>
        <dbReference type="ARBA" id="ARBA00023125"/>
    </source>
</evidence>
<dbReference type="CDD" id="cd00067">
    <property type="entry name" value="GAL4"/>
    <property type="match status" value="1"/>
</dbReference>
<keyword evidence="8" id="KW-1185">Reference proteome</keyword>
<evidence type="ECO:0000256" key="6">
    <source>
        <dbReference type="SAM" id="SignalP"/>
    </source>
</evidence>
<reference evidence="7" key="1">
    <citation type="submission" date="2022-11" db="EMBL/GenBank/DDBJ databases">
        <authorList>
            <person name="Petersen C."/>
        </authorList>
    </citation>
    <scope>NUCLEOTIDE SEQUENCE</scope>
    <source>
        <strain evidence="7">IBT 30069</strain>
    </source>
</reference>
<dbReference type="InterPro" id="IPR052400">
    <property type="entry name" value="Zn2-C6_fungal_TF"/>
</dbReference>
<dbReference type="OrthoDB" id="416217at2759"/>
<evidence type="ECO:0000313" key="7">
    <source>
        <dbReference type="EMBL" id="KAJ5107353.1"/>
    </source>
</evidence>
<protein>
    <recommendedName>
        <fullName evidence="9">Zn(2)-C6 fungal-type domain-containing protein</fullName>
    </recommendedName>
</protein>
<dbReference type="PANTHER" id="PTHR47657">
    <property type="entry name" value="STEROL REGULATORY ELEMENT-BINDING PROTEIN ECM22"/>
    <property type="match status" value="1"/>
</dbReference>
<organism evidence="7 8">
    <name type="scientific">Penicillium angulare</name>
    <dbReference type="NCBI Taxonomy" id="116970"/>
    <lineage>
        <taxon>Eukaryota</taxon>
        <taxon>Fungi</taxon>
        <taxon>Dikarya</taxon>
        <taxon>Ascomycota</taxon>
        <taxon>Pezizomycotina</taxon>
        <taxon>Eurotiomycetes</taxon>
        <taxon>Eurotiomycetidae</taxon>
        <taxon>Eurotiales</taxon>
        <taxon>Aspergillaceae</taxon>
        <taxon>Penicillium</taxon>
    </lineage>
</organism>
<keyword evidence="4" id="KW-0539">Nucleus</keyword>
<evidence type="ECO:0000256" key="3">
    <source>
        <dbReference type="ARBA" id="ARBA00023163"/>
    </source>
</evidence>
<dbReference type="Pfam" id="PF11951">
    <property type="entry name" value="Fungal_trans_2"/>
    <property type="match status" value="1"/>
</dbReference>
<reference evidence="7" key="2">
    <citation type="journal article" date="2023" name="IMA Fungus">
        <title>Comparative genomic study of the Penicillium genus elucidates a diverse pangenome and 15 lateral gene transfer events.</title>
        <authorList>
            <person name="Petersen C."/>
            <person name="Sorensen T."/>
            <person name="Nielsen M.R."/>
            <person name="Sondergaard T.E."/>
            <person name="Sorensen J.L."/>
            <person name="Fitzpatrick D.A."/>
            <person name="Frisvad J.C."/>
            <person name="Nielsen K.L."/>
        </authorList>
    </citation>
    <scope>NUCLEOTIDE SEQUENCE</scope>
    <source>
        <strain evidence="7">IBT 30069</strain>
    </source>
</reference>
<keyword evidence="3" id="KW-0804">Transcription</keyword>
<keyword evidence="1" id="KW-0805">Transcription regulation</keyword>
<dbReference type="GO" id="GO:0000981">
    <property type="term" value="F:DNA-binding transcription factor activity, RNA polymerase II-specific"/>
    <property type="evidence" value="ECO:0007669"/>
    <property type="project" value="InterPro"/>
</dbReference>
<dbReference type="EMBL" id="JAPQKH010000003">
    <property type="protein sequence ID" value="KAJ5107353.1"/>
    <property type="molecule type" value="Genomic_DNA"/>
</dbReference>
<keyword evidence="2" id="KW-0238">DNA-binding</keyword>
<name>A0A9W9KJ76_9EURO</name>
<evidence type="ECO:0000256" key="5">
    <source>
        <dbReference type="SAM" id="MobiDB-lite"/>
    </source>
</evidence>
<dbReference type="InterPro" id="IPR001138">
    <property type="entry name" value="Zn2Cys6_DnaBD"/>
</dbReference>
<evidence type="ECO:0000313" key="8">
    <source>
        <dbReference type="Proteomes" id="UP001149165"/>
    </source>
</evidence>
<feature type="signal peptide" evidence="6">
    <location>
        <begin position="1"/>
        <end position="18"/>
    </location>
</feature>
<dbReference type="GO" id="GO:0003677">
    <property type="term" value="F:DNA binding"/>
    <property type="evidence" value="ECO:0007669"/>
    <property type="project" value="UniProtKB-KW"/>
</dbReference>
<feature type="chain" id="PRO_5040924186" description="Zn(2)-C6 fungal-type domain-containing protein" evidence="6">
    <location>
        <begin position="19"/>
        <end position="431"/>
    </location>
</feature>